<comment type="catalytic activity">
    <reaction evidence="4">
        <text>a long-chain fatty acyl-CoA + 2 NADPH + 2 H(+) = a long-chain primary fatty alcohol + 2 NADP(+) + CoA</text>
        <dbReference type="Rhea" id="RHEA:52716"/>
        <dbReference type="ChEBI" id="CHEBI:15378"/>
        <dbReference type="ChEBI" id="CHEBI:57287"/>
        <dbReference type="ChEBI" id="CHEBI:57783"/>
        <dbReference type="ChEBI" id="CHEBI:58349"/>
        <dbReference type="ChEBI" id="CHEBI:77396"/>
        <dbReference type="ChEBI" id="CHEBI:83139"/>
        <dbReference type="EC" id="1.2.1.84"/>
    </reaction>
</comment>
<evidence type="ECO:0000256" key="1">
    <source>
        <dbReference type="ARBA" id="ARBA00005928"/>
    </source>
</evidence>
<evidence type="ECO:0000259" key="5">
    <source>
        <dbReference type="Pfam" id="PF03015"/>
    </source>
</evidence>
<keyword evidence="4" id="KW-0560">Oxidoreductase</keyword>
<name>A0AAW1MLT5_POPJA</name>
<dbReference type="EMBL" id="JASPKY010000038">
    <property type="protein sequence ID" value="KAK9746629.1"/>
    <property type="molecule type" value="Genomic_DNA"/>
</dbReference>
<evidence type="ECO:0000256" key="3">
    <source>
        <dbReference type="ARBA" id="ARBA00023098"/>
    </source>
</evidence>
<dbReference type="GO" id="GO:0035336">
    <property type="term" value="P:long-chain fatty-acyl-CoA metabolic process"/>
    <property type="evidence" value="ECO:0007669"/>
    <property type="project" value="TreeGrafter"/>
</dbReference>
<dbReference type="InterPro" id="IPR036291">
    <property type="entry name" value="NAD(P)-bd_dom_sf"/>
</dbReference>
<dbReference type="InterPro" id="IPR033640">
    <property type="entry name" value="FAR_C"/>
</dbReference>
<dbReference type="PANTHER" id="PTHR11011">
    <property type="entry name" value="MALE STERILITY PROTEIN 2-RELATED"/>
    <property type="match status" value="1"/>
</dbReference>
<evidence type="ECO:0000313" key="7">
    <source>
        <dbReference type="EMBL" id="KAK9746629.1"/>
    </source>
</evidence>
<evidence type="ECO:0000313" key="8">
    <source>
        <dbReference type="Proteomes" id="UP001458880"/>
    </source>
</evidence>
<comment type="function">
    <text evidence="4">Catalyzes the reduction of fatty acyl-CoA to fatty alcohols.</text>
</comment>
<dbReference type="GO" id="GO:0005777">
    <property type="term" value="C:peroxisome"/>
    <property type="evidence" value="ECO:0007669"/>
    <property type="project" value="TreeGrafter"/>
</dbReference>
<accession>A0AAW1MLT5</accession>
<dbReference type="AlphaFoldDB" id="A0AAW1MLT5"/>
<evidence type="ECO:0000259" key="6">
    <source>
        <dbReference type="Pfam" id="PF07993"/>
    </source>
</evidence>
<dbReference type="CDD" id="cd09071">
    <property type="entry name" value="FAR_C"/>
    <property type="match status" value="1"/>
</dbReference>
<feature type="transmembrane region" description="Helical" evidence="4">
    <location>
        <begin position="188"/>
        <end position="211"/>
    </location>
</feature>
<keyword evidence="3 4" id="KW-0443">Lipid metabolism</keyword>
<feature type="domain" description="Thioester reductase (TE)" evidence="6">
    <location>
        <begin position="24"/>
        <end position="124"/>
    </location>
</feature>
<keyword evidence="2 4" id="KW-0444">Lipid biosynthesis</keyword>
<feature type="domain" description="Fatty acyl-CoA reductase C-terminal" evidence="5">
    <location>
        <begin position="195"/>
        <end position="287"/>
    </location>
</feature>
<keyword evidence="4" id="KW-1133">Transmembrane helix</keyword>
<keyword evidence="4" id="KW-0812">Transmembrane</keyword>
<dbReference type="GO" id="GO:0102965">
    <property type="term" value="F:alcohol-forming long-chain fatty acyl-CoA reductase activity"/>
    <property type="evidence" value="ECO:0007669"/>
    <property type="project" value="UniProtKB-EC"/>
</dbReference>
<keyword evidence="4" id="KW-0521">NADP</keyword>
<dbReference type="PANTHER" id="PTHR11011:SF60">
    <property type="entry name" value="FATTY ACYL-COA REDUCTASE-RELATED"/>
    <property type="match status" value="1"/>
</dbReference>
<dbReference type="SUPFAM" id="SSF51735">
    <property type="entry name" value="NAD(P)-binding Rossmann-fold domains"/>
    <property type="match status" value="1"/>
</dbReference>
<sequence length="330" mass="37933">MIEEKFYDVSYDADRLIQICNATPPEMLEKITPDLLGEWPNTYVFTKAIAEDCIRKSNLQLPICIVRPAIVVPTYKEPLRSWIDNVYGATGIAVGAGVGLIRVANIDKNLKAEIVPADYVINCIIGASYKTSLERQAEIPVYNYVSSPENLITWSQYMHQSERFGILTPTLRCLWVYSLVLTRNKILYTIYAALFHTIPAILMDLGLIVIGKKPQMLNVYKKIHTFAETIAYFGTRSVEFKNNNTQNLYETLSEPDKKLFPFSMSKLDWTDYFKTHCLGFRTYLVKDDLSSIPQAKTRYFRLNLAHKTLKVIGYLIILRLIYALISYLFF</sequence>
<dbReference type="Proteomes" id="UP001458880">
    <property type="component" value="Unassembled WGS sequence"/>
</dbReference>
<evidence type="ECO:0000256" key="2">
    <source>
        <dbReference type="ARBA" id="ARBA00022516"/>
    </source>
</evidence>
<protein>
    <recommendedName>
        <fullName evidence="4">Fatty acyl-CoA reductase</fullName>
        <ecNumber evidence="4">1.2.1.84</ecNumber>
    </recommendedName>
</protein>
<keyword evidence="8" id="KW-1185">Reference proteome</keyword>
<organism evidence="7 8">
    <name type="scientific">Popillia japonica</name>
    <name type="common">Japanese beetle</name>
    <dbReference type="NCBI Taxonomy" id="7064"/>
    <lineage>
        <taxon>Eukaryota</taxon>
        <taxon>Metazoa</taxon>
        <taxon>Ecdysozoa</taxon>
        <taxon>Arthropoda</taxon>
        <taxon>Hexapoda</taxon>
        <taxon>Insecta</taxon>
        <taxon>Pterygota</taxon>
        <taxon>Neoptera</taxon>
        <taxon>Endopterygota</taxon>
        <taxon>Coleoptera</taxon>
        <taxon>Polyphaga</taxon>
        <taxon>Scarabaeiformia</taxon>
        <taxon>Scarabaeidae</taxon>
        <taxon>Rutelinae</taxon>
        <taxon>Popillia</taxon>
    </lineage>
</organism>
<keyword evidence="4" id="KW-0472">Membrane</keyword>
<feature type="transmembrane region" description="Helical" evidence="4">
    <location>
        <begin position="311"/>
        <end position="329"/>
    </location>
</feature>
<reference evidence="7 8" key="1">
    <citation type="journal article" date="2024" name="BMC Genomics">
        <title>De novo assembly and annotation of Popillia japonica's genome with initial clues to its potential as an invasive pest.</title>
        <authorList>
            <person name="Cucini C."/>
            <person name="Boschi S."/>
            <person name="Funari R."/>
            <person name="Cardaioli E."/>
            <person name="Iannotti N."/>
            <person name="Marturano G."/>
            <person name="Paoli F."/>
            <person name="Bruttini M."/>
            <person name="Carapelli A."/>
            <person name="Frati F."/>
            <person name="Nardi F."/>
        </authorList>
    </citation>
    <scope>NUCLEOTIDE SEQUENCE [LARGE SCALE GENOMIC DNA]</scope>
    <source>
        <strain evidence="7">DMR45628</strain>
    </source>
</reference>
<dbReference type="Gene3D" id="3.40.50.720">
    <property type="entry name" value="NAD(P)-binding Rossmann-like Domain"/>
    <property type="match status" value="1"/>
</dbReference>
<dbReference type="GO" id="GO:0080019">
    <property type="term" value="F:alcohol-forming very long-chain fatty acyl-CoA reductase activity"/>
    <property type="evidence" value="ECO:0007669"/>
    <property type="project" value="InterPro"/>
</dbReference>
<proteinExistence type="inferred from homology"/>
<dbReference type="InterPro" id="IPR026055">
    <property type="entry name" value="FAR"/>
</dbReference>
<dbReference type="Pfam" id="PF07993">
    <property type="entry name" value="NAD_binding_4"/>
    <property type="match status" value="1"/>
</dbReference>
<dbReference type="Pfam" id="PF03015">
    <property type="entry name" value="Sterile"/>
    <property type="match status" value="1"/>
</dbReference>
<gene>
    <name evidence="7" type="ORF">QE152_g5990</name>
</gene>
<comment type="caution">
    <text evidence="7">The sequence shown here is derived from an EMBL/GenBank/DDBJ whole genome shotgun (WGS) entry which is preliminary data.</text>
</comment>
<comment type="similarity">
    <text evidence="1 4">Belongs to the fatty acyl-CoA reductase family.</text>
</comment>
<dbReference type="EC" id="1.2.1.84" evidence="4"/>
<dbReference type="InterPro" id="IPR013120">
    <property type="entry name" value="FAR_NAD-bd"/>
</dbReference>
<evidence type="ECO:0000256" key="4">
    <source>
        <dbReference type="RuleBase" id="RU363097"/>
    </source>
</evidence>